<dbReference type="SUPFAM" id="SSF50129">
    <property type="entry name" value="GroES-like"/>
    <property type="match status" value="1"/>
</dbReference>
<keyword evidence="3" id="KW-0862">Zinc</keyword>
<dbReference type="RefSeq" id="WP_353864492.1">
    <property type="nucleotide sequence ID" value="NZ_CP088295.1"/>
</dbReference>
<dbReference type="InterPro" id="IPR011032">
    <property type="entry name" value="GroES-like_sf"/>
</dbReference>
<evidence type="ECO:0000313" key="7">
    <source>
        <dbReference type="Proteomes" id="UP001058860"/>
    </source>
</evidence>
<gene>
    <name evidence="6" type="ORF">LRS13_00240</name>
</gene>
<dbReference type="InterPro" id="IPR013149">
    <property type="entry name" value="ADH-like_C"/>
</dbReference>
<sequence length="343" mass="36219">MEQLTRPAPGVLEWRDVPEPDLQGPLEALVRPLVVATCDLDHPIATGATPIPDDVAMGHEGIAEVVAVGDGVQSVQPGDRVVIAFQISCGTCDRCRRGLTGSCQRVRPGAMYGFGALGGPEFGGFLSDLVRVPYADAMLVALPPDLDPIAVASASDNLPDAWRCVAPQLREDPNADVLVLGGPARSIGLYAAGIAVALGARRVRYADDDPGRLATASDLGAEPVEFDREETKKLKPRAGIVVDAGASGASLRCACRSVAPGGHCTHVGVIYELETPLPILEMYSTGVTLHTGRAMARPLIDPVLGLVGTGRFHPEIVTDRVLPWRDAQTALLEPHTKLVFTRN</sequence>
<keyword evidence="7" id="KW-1185">Reference proteome</keyword>
<evidence type="ECO:0000256" key="1">
    <source>
        <dbReference type="ARBA" id="ARBA00001947"/>
    </source>
</evidence>
<dbReference type="SUPFAM" id="SSF51735">
    <property type="entry name" value="NAD(P)-binding Rossmann-fold domains"/>
    <property type="match status" value="1"/>
</dbReference>
<dbReference type="PROSITE" id="PS50966">
    <property type="entry name" value="ZF_SWIM"/>
    <property type="match status" value="1"/>
</dbReference>
<name>A0ABY5PH41_9ACTN</name>
<dbReference type="PANTHER" id="PTHR42813:SF7">
    <property type="entry name" value="ALCOHOL DEHYDROGENASE (ZN-DEPENDENT)-RELATED"/>
    <property type="match status" value="1"/>
</dbReference>
<keyword evidence="2" id="KW-0479">Metal-binding</keyword>
<evidence type="ECO:0000256" key="4">
    <source>
        <dbReference type="PROSITE-ProRule" id="PRU00325"/>
    </source>
</evidence>
<dbReference type="Gene3D" id="3.90.180.10">
    <property type="entry name" value="Medium-chain alcohol dehydrogenases, catalytic domain"/>
    <property type="match status" value="1"/>
</dbReference>
<organism evidence="6 7">
    <name type="scientific">Svornostia abyssi</name>
    <dbReference type="NCBI Taxonomy" id="2898438"/>
    <lineage>
        <taxon>Bacteria</taxon>
        <taxon>Bacillati</taxon>
        <taxon>Actinomycetota</taxon>
        <taxon>Thermoleophilia</taxon>
        <taxon>Solirubrobacterales</taxon>
        <taxon>Baekduiaceae</taxon>
        <taxon>Svornostia</taxon>
    </lineage>
</organism>
<evidence type="ECO:0000313" key="6">
    <source>
        <dbReference type="EMBL" id="UUY03993.1"/>
    </source>
</evidence>
<feature type="domain" description="SWIM-type" evidence="5">
    <location>
        <begin position="238"/>
        <end position="275"/>
    </location>
</feature>
<dbReference type="PANTHER" id="PTHR42813">
    <property type="entry name" value="ZINC-TYPE ALCOHOL DEHYDROGENASE-LIKE"/>
    <property type="match status" value="1"/>
</dbReference>
<dbReference type="Pfam" id="PF00107">
    <property type="entry name" value="ADH_zinc_N"/>
    <property type="match status" value="1"/>
</dbReference>
<reference evidence="7" key="1">
    <citation type="submission" date="2021-11" db="EMBL/GenBank/DDBJ databases">
        <title>Cultivation dependent microbiological survey of springs from the worlds oldest radium mine currently devoted to the extraction of radon-saturated water.</title>
        <authorList>
            <person name="Kapinusova G."/>
            <person name="Smrhova T."/>
            <person name="Strejcek M."/>
            <person name="Suman J."/>
            <person name="Jani K."/>
            <person name="Pajer P."/>
            <person name="Uhlik O."/>
        </authorList>
    </citation>
    <scope>NUCLEOTIDE SEQUENCE [LARGE SCALE GENOMIC DNA]</scope>
    <source>
        <strain evidence="7">J379</strain>
    </source>
</reference>
<dbReference type="InterPro" id="IPR013154">
    <property type="entry name" value="ADH-like_N"/>
</dbReference>
<dbReference type="Proteomes" id="UP001058860">
    <property type="component" value="Chromosome"/>
</dbReference>
<dbReference type="InterPro" id="IPR007527">
    <property type="entry name" value="Znf_SWIM"/>
</dbReference>
<dbReference type="Pfam" id="PF08240">
    <property type="entry name" value="ADH_N"/>
    <property type="match status" value="1"/>
</dbReference>
<dbReference type="InterPro" id="IPR036291">
    <property type="entry name" value="NAD(P)-bd_dom_sf"/>
</dbReference>
<proteinExistence type="predicted"/>
<evidence type="ECO:0000256" key="2">
    <source>
        <dbReference type="ARBA" id="ARBA00022723"/>
    </source>
</evidence>
<evidence type="ECO:0000259" key="5">
    <source>
        <dbReference type="PROSITE" id="PS50966"/>
    </source>
</evidence>
<comment type="cofactor">
    <cofactor evidence="1">
        <name>Zn(2+)</name>
        <dbReference type="ChEBI" id="CHEBI:29105"/>
    </cofactor>
</comment>
<dbReference type="EMBL" id="CP088295">
    <property type="protein sequence ID" value="UUY03993.1"/>
    <property type="molecule type" value="Genomic_DNA"/>
</dbReference>
<protein>
    <submittedName>
        <fullName evidence="6">Alcohol dehydrogenase catalytic domain-containing protein</fullName>
    </submittedName>
</protein>
<dbReference type="Gene3D" id="3.40.50.720">
    <property type="entry name" value="NAD(P)-binding Rossmann-like Domain"/>
    <property type="match status" value="1"/>
</dbReference>
<keyword evidence="4" id="KW-0863">Zinc-finger</keyword>
<evidence type="ECO:0000256" key="3">
    <source>
        <dbReference type="ARBA" id="ARBA00022833"/>
    </source>
</evidence>
<accession>A0ABY5PH41</accession>